<feature type="signal peptide" evidence="2">
    <location>
        <begin position="1"/>
        <end position="23"/>
    </location>
</feature>
<keyword evidence="1" id="KW-0472">Membrane</keyword>
<keyword evidence="2" id="KW-0732">Signal</keyword>
<feature type="transmembrane region" description="Helical" evidence="1">
    <location>
        <begin position="60"/>
        <end position="81"/>
    </location>
</feature>
<keyword evidence="1" id="KW-0812">Transmembrane</keyword>
<dbReference type="PANTHER" id="PTHR24177:SF451">
    <property type="entry name" value="PGG DOMAIN-CONTAINING PROTEIN"/>
    <property type="match status" value="1"/>
</dbReference>
<evidence type="ECO:0000313" key="4">
    <source>
        <dbReference type="EMBL" id="VAH98136.1"/>
    </source>
</evidence>
<feature type="domain" description="PGG" evidence="3">
    <location>
        <begin position="180"/>
        <end position="293"/>
    </location>
</feature>
<accession>A0A9R0SPG4</accession>
<dbReference type="GO" id="GO:0016020">
    <property type="term" value="C:membrane"/>
    <property type="evidence" value="ECO:0007669"/>
    <property type="project" value="TreeGrafter"/>
</dbReference>
<feature type="domain" description="PGG" evidence="3">
    <location>
        <begin position="3"/>
        <end position="114"/>
    </location>
</feature>
<protein>
    <recommendedName>
        <fullName evidence="3">PGG domain-containing protein</fullName>
    </recommendedName>
</protein>
<sequence length="339" mass="36913">MVESRSILLLLATLAATVTYQAGLSLPGGVWPHNNDQDIQITSPAGNPILLDIHPKRYKAFYYCNTAAFVASLVVIVIVQSNELSSGTTIRQVTLKTAIILGLYGLMGAQVAGSSPDAPTTIYIFALAVTVLVYSITNVLSSRLIARVKLMFNRHAELLHLSNGRRPDGSVAEDGKTGDQLESKRQFLLQIAILGATITYQTGLNPPGGFWPESKAEGSLITGDPVLLDHYQRIRYQMFFYCNATGFMASIATIFLLVNQKLNKQGFRSNALQFSVWVGLLGPVGAYAAGSCRQLHTSIFVFALVAAVVVFLFMQILLIVLDVIFIISSFRCTTMIKGE</sequence>
<feature type="transmembrane region" description="Helical" evidence="1">
    <location>
        <begin position="301"/>
        <end position="327"/>
    </location>
</feature>
<evidence type="ECO:0000313" key="5">
    <source>
        <dbReference type="Proteomes" id="UP000324705"/>
    </source>
</evidence>
<dbReference type="PANTHER" id="PTHR24177">
    <property type="entry name" value="CASKIN"/>
    <property type="match status" value="1"/>
</dbReference>
<dbReference type="Proteomes" id="UP000324705">
    <property type="component" value="Chromosome 4A"/>
</dbReference>
<evidence type="ECO:0000259" key="3">
    <source>
        <dbReference type="Pfam" id="PF13962"/>
    </source>
</evidence>
<dbReference type="Gramene" id="TRITD4Av1G232730.1">
    <property type="protein sequence ID" value="TRITD4Av1G232730.1"/>
    <property type="gene ID" value="TRITD4Av1G232730"/>
</dbReference>
<keyword evidence="5" id="KW-1185">Reference proteome</keyword>
<feature type="transmembrane region" description="Helical" evidence="1">
    <location>
        <begin position="270"/>
        <end position="289"/>
    </location>
</feature>
<dbReference type="InterPro" id="IPR026961">
    <property type="entry name" value="PGG_dom"/>
</dbReference>
<dbReference type="Pfam" id="PF13962">
    <property type="entry name" value="PGG"/>
    <property type="match status" value="2"/>
</dbReference>
<organism evidence="4 5">
    <name type="scientific">Triticum turgidum subsp. durum</name>
    <name type="common">Durum wheat</name>
    <name type="synonym">Triticum durum</name>
    <dbReference type="NCBI Taxonomy" id="4567"/>
    <lineage>
        <taxon>Eukaryota</taxon>
        <taxon>Viridiplantae</taxon>
        <taxon>Streptophyta</taxon>
        <taxon>Embryophyta</taxon>
        <taxon>Tracheophyta</taxon>
        <taxon>Spermatophyta</taxon>
        <taxon>Magnoliopsida</taxon>
        <taxon>Liliopsida</taxon>
        <taxon>Poales</taxon>
        <taxon>Poaceae</taxon>
        <taxon>BOP clade</taxon>
        <taxon>Pooideae</taxon>
        <taxon>Triticodae</taxon>
        <taxon>Triticeae</taxon>
        <taxon>Triticinae</taxon>
        <taxon>Triticum</taxon>
    </lineage>
</organism>
<gene>
    <name evidence="4" type="ORF">TRITD_4Av1G232730</name>
</gene>
<feature type="transmembrane region" description="Helical" evidence="1">
    <location>
        <begin position="238"/>
        <end position="258"/>
    </location>
</feature>
<evidence type="ECO:0000256" key="2">
    <source>
        <dbReference type="SAM" id="SignalP"/>
    </source>
</evidence>
<dbReference type="EMBL" id="LT934117">
    <property type="protein sequence ID" value="VAH98136.1"/>
    <property type="molecule type" value="Genomic_DNA"/>
</dbReference>
<name>A0A9R0SPG4_TRITD</name>
<reference evidence="4 5" key="1">
    <citation type="submission" date="2017-09" db="EMBL/GenBank/DDBJ databases">
        <authorList>
            <consortium name="International Durum Wheat Genome Sequencing Consortium (IDWGSC)"/>
            <person name="Milanesi L."/>
        </authorList>
    </citation>
    <scope>NUCLEOTIDE SEQUENCE [LARGE SCALE GENOMIC DNA]</scope>
    <source>
        <strain evidence="5">cv. Svevo</strain>
    </source>
</reference>
<feature type="transmembrane region" description="Helical" evidence="1">
    <location>
        <begin position="93"/>
        <end position="111"/>
    </location>
</feature>
<feature type="chain" id="PRO_5040337086" description="PGG domain-containing protein" evidence="2">
    <location>
        <begin position="24"/>
        <end position="339"/>
    </location>
</feature>
<keyword evidence="1" id="KW-1133">Transmembrane helix</keyword>
<dbReference type="AlphaFoldDB" id="A0A9R0SPG4"/>
<evidence type="ECO:0000256" key="1">
    <source>
        <dbReference type="SAM" id="Phobius"/>
    </source>
</evidence>
<feature type="transmembrane region" description="Helical" evidence="1">
    <location>
        <begin position="123"/>
        <end position="146"/>
    </location>
</feature>
<proteinExistence type="predicted"/>